<dbReference type="CDD" id="cd11648">
    <property type="entry name" value="RsmI"/>
    <property type="match status" value="1"/>
</dbReference>
<evidence type="ECO:0000256" key="5">
    <source>
        <dbReference type="ARBA" id="ARBA00022691"/>
    </source>
</evidence>
<dbReference type="PANTHER" id="PTHR46111">
    <property type="entry name" value="RIBOSOMAL RNA SMALL SUBUNIT METHYLTRANSFERASE I"/>
    <property type="match status" value="1"/>
</dbReference>
<dbReference type="SUPFAM" id="SSF53790">
    <property type="entry name" value="Tetrapyrrole methylase"/>
    <property type="match status" value="1"/>
</dbReference>
<comment type="subcellular location">
    <subcellularLocation>
        <location evidence="6">Cytoplasm</location>
    </subcellularLocation>
</comment>
<dbReference type="EMBL" id="PFBU01000050">
    <property type="protein sequence ID" value="PIR78287.1"/>
    <property type="molecule type" value="Genomic_DNA"/>
</dbReference>
<dbReference type="NCBIfam" id="TIGR00096">
    <property type="entry name" value="16S rRNA (cytidine(1402)-2'-O)-methyltransferase"/>
    <property type="match status" value="1"/>
</dbReference>
<keyword evidence="2 6" id="KW-0698">rRNA processing</keyword>
<comment type="function">
    <text evidence="6">Catalyzes the 2'-O-methylation of the ribose of cytidine 1402 (C1402) in 16S rRNA.</text>
</comment>
<evidence type="ECO:0000256" key="1">
    <source>
        <dbReference type="ARBA" id="ARBA00022490"/>
    </source>
</evidence>
<accession>A0A2H0TYI8</accession>
<evidence type="ECO:0000259" key="7">
    <source>
        <dbReference type="Pfam" id="PF00590"/>
    </source>
</evidence>
<dbReference type="InterPro" id="IPR018063">
    <property type="entry name" value="SAM_MeTrfase_RsmI_CS"/>
</dbReference>
<dbReference type="InterPro" id="IPR008189">
    <property type="entry name" value="rRNA_ssu_MeTfrase_I"/>
</dbReference>
<dbReference type="InterPro" id="IPR000878">
    <property type="entry name" value="4pyrrol_Mease"/>
</dbReference>
<dbReference type="Pfam" id="PF00590">
    <property type="entry name" value="TP_methylase"/>
    <property type="match status" value="1"/>
</dbReference>
<evidence type="ECO:0000256" key="4">
    <source>
        <dbReference type="ARBA" id="ARBA00022679"/>
    </source>
</evidence>
<keyword evidence="3 6" id="KW-0489">Methyltransferase</keyword>
<gene>
    <name evidence="6 8" type="primary">rsmI</name>
    <name evidence="8" type="ORF">COU28_02455</name>
</gene>
<dbReference type="AlphaFoldDB" id="A0A2H0TYI8"/>
<evidence type="ECO:0000313" key="9">
    <source>
        <dbReference type="Proteomes" id="UP000230852"/>
    </source>
</evidence>
<evidence type="ECO:0000256" key="3">
    <source>
        <dbReference type="ARBA" id="ARBA00022603"/>
    </source>
</evidence>
<dbReference type="HAMAP" id="MF_01877">
    <property type="entry name" value="16SrRNA_methyltr_I"/>
    <property type="match status" value="1"/>
</dbReference>
<dbReference type="EC" id="2.1.1.198" evidence="6"/>
<keyword evidence="1 6" id="KW-0963">Cytoplasm</keyword>
<comment type="catalytic activity">
    <reaction evidence="6">
        <text>cytidine(1402) in 16S rRNA + S-adenosyl-L-methionine = 2'-O-methylcytidine(1402) in 16S rRNA + S-adenosyl-L-homocysteine + H(+)</text>
        <dbReference type="Rhea" id="RHEA:42924"/>
        <dbReference type="Rhea" id="RHEA-COMP:10285"/>
        <dbReference type="Rhea" id="RHEA-COMP:10286"/>
        <dbReference type="ChEBI" id="CHEBI:15378"/>
        <dbReference type="ChEBI" id="CHEBI:57856"/>
        <dbReference type="ChEBI" id="CHEBI:59789"/>
        <dbReference type="ChEBI" id="CHEBI:74495"/>
        <dbReference type="ChEBI" id="CHEBI:82748"/>
        <dbReference type="EC" id="2.1.1.198"/>
    </reaction>
</comment>
<organism evidence="8 9">
    <name type="scientific">Candidatus Magasanikbacteria bacterium CG10_big_fil_rev_8_21_14_0_10_36_16</name>
    <dbReference type="NCBI Taxonomy" id="1974645"/>
    <lineage>
        <taxon>Bacteria</taxon>
        <taxon>Candidatus Magasanikiibacteriota</taxon>
    </lineage>
</organism>
<dbReference type="PANTHER" id="PTHR46111:SF1">
    <property type="entry name" value="RIBOSOMAL RNA SMALL SUBUNIT METHYLTRANSFERASE I"/>
    <property type="match status" value="1"/>
</dbReference>
<dbReference type="GO" id="GO:0005737">
    <property type="term" value="C:cytoplasm"/>
    <property type="evidence" value="ECO:0007669"/>
    <property type="project" value="UniProtKB-SubCell"/>
</dbReference>
<keyword evidence="5 6" id="KW-0949">S-adenosyl-L-methionine</keyword>
<dbReference type="Proteomes" id="UP000230852">
    <property type="component" value="Unassembled WGS sequence"/>
</dbReference>
<comment type="caution">
    <text evidence="8">The sequence shown here is derived from an EMBL/GenBank/DDBJ whole genome shotgun (WGS) entry which is preliminary data.</text>
</comment>
<dbReference type="InterPro" id="IPR035996">
    <property type="entry name" value="4pyrrol_Methylase_sf"/>
</dbReference>
<evidence type="ECO:0000313" key="8">
    <source>
        <dbReference type="EMBL" id="PIR78287.1"/>
    </source>
</evidence>
<proteinExistence type="inferred from homology"/>
<dbReference type="Gene3D" id="3.40.1010.10">
    <property type="entry name" value="Cobalt-precorrin-4 Transmethylase, Domain 1"/>
    <property type="match status" value="1"/>
</dbReference>
<reference evidence="9" key="1">
    <citation type="submission" date="2017-09" db="EMBL/GenBank/DDBJ databases">
        <title>Depth-based differentiation of microbial function through sediment-hosted aquifers and enrichment of novel symbionts in the deep terrestrial subsurface.</title>
        <authorList>
            <person name="Probst A.J."/>
            <person name="Ladd B."/>
            <person name="Jarett J.K."/>
            <person name="Geller-Mcgrath D.E."/>
            <person name="Sieber C.M.K."/>
            <person name="Emerson J.B."/>
            <person name="Anantharaman K."/>
            <person name="Thomas B.C."/>
            <person name="Malmstrom R."/>
            <person name="Stieglmeier M."/>
            <person name="Klingl A."/>
            <person name="Woyke T."/>
            <person name="Ryan C.M."/>
            <person name="Banfield J.F."/>
        </authorList>
    </citation>
    <scope>NUCLEOTIDE SEQUENCE [LARGE SCALE GENOMIC DNA]</scope>
</reference>
<evidence type="ECO:0000256" key="2">
    <source>
        <dbReference type="ARBA" id="ARBA00022552"/>
    </source>
</evidence>
<dbReference type="InterPro" id="IPR014777">
    <property type="entry name" value="4pyrrole_Mease_sub1"/>
</dbReference>
<evidence type="ECO:0000256" key="6">
    <source>
        <dbReference type="HAMAP-Rule" id="MF_01877"/>
    </source>
</evidence>
<dbReference type="FunFam" id="3.40.1010.10:FF:000007">
    <property type="entry name" value="Ribosomal RNA small subunit methyltransferase I"/>
    <property type="match status" value="1"/>
</dbReference>
<feature type="domain" description="Tetrapyrrole methylase" evidence="7">
    <location>
        <begin position="7"/>
        <end position="207"/>
    </location>
</feature>
<name>A0A2H0TYI8_9BACT</name>
<dbReference type="PIRSF" id="PIRSF005917">
    <property type="entry name" value="MTase_YraL"/>
    <property type="match status" value="1"/>
</dbReference>
<dbReference type="InterPro" id="IPR014776">
    <property type="entry name" value="4pyrrole_Mease_sub2"/>
</dbReference>
<dbReference type="PROSITE" id="PS01296">
    <property type="entry name" value="RSMI"/>
    <property type="match status" value="1"/>
</dbReference>
<sequence>MENNLGKLYIVATPIGNLGDITLRALETLKNVDFVLCEDTRVTQKILNHYEISTKTISYHQHSDEKKVSEIKSLLEEGKKLALVSDAGTPGISDPGNKLIFEILENNSEIEIIPIPGVSAVVTALSISGFPTDKFVFLGFPPQKKGRQIYFKNLQNIEHTTAFYESNHRILKAVSSIQEFLTPETKICICRELTKKFETIYRGTVGGLGDMQVKDKGEFVVVINKRG</sequence>
<dbReference type="GO" id="GO:0070677">
    <property type="term" value="F:rRNA (cytosine-2'-O-)-methyltransferase activity"/>
    <property type="evidence" value="ECO:0007669"/>
    <property type="project" value="UniProtKB-UniRule"/>
</dbReference>
<keyword evidence="4 6" id="KW-0808">Transferase</keyword>
<protein>
    <recommendedName>
        <fullName evidence="6">Ribosomal RNA small subunit methyltransferase I</fullName>
        <ecNumber evidence="6">2.1.1.198</ecNumber>
    </recommendedName>
    <alternativeName>
        <fullName evidence="6">16S rRNA 2'-O-ribose C1402 methyltransferase</fullName>
    </alternativeName>
    <alternativeName>
        <fullName evidence="6">rRNA (cytidine-2'-O-)-methyltransferase RsmI</fullName>
    </alternativeName>
</protein>
<comment type="similarity">
    <text evidence="6">Belongs to the methyltransferase superfamily. RsmI family.</text>
</comment>
<dbReference type="Gene3D" id="3.30.950.10">
    <property type="entry name" value="Methyltransferase, Cobalt-precorrin-4 Transmethylase, Domain 2"/>
    <property type="match status" value="1"/>
</dbReference>